<keyword evidence="2" id="KW-1185">Reference proteome</keyword>
<name>A0A1G9M5G4_9FIRM</name>
<dbReference type="Proteomes" id="UP000199476">
    <property type="component" value="Unassembled WGS sequence"/>
</dbReference>
<gene>
    <name evidence="1" type="ORF">SAMN04488692_107106</name>
</gene>
<evidence type="ECO:0000313" key="2">
    <source>
        <dbReference type="Proteomes" id="UP000199476"/>
    </source>
</evidence>
<dbReference type="EMBL" id="FNGO01000007">
    <property type="protein sequence ID" value="SDL69177.1"/>
    <property type="molecule type" value="Genomic_DNA"/>
</dbReference>
<organism evidence="1 2">
    <name type="scientific">Halarsenatibacter silvermanii</name>
    <dbReference type="NCBI Taxonomy" id="321763"/>
    <lineage>
        <taxon>Bacteria</taxon>
        <taxon>Bacillati</taxon>
        <taxon>Bacillota</taxon>
        <taxon>Clostridia</taxon>
        <taxon>Halanaerobiales</taxon>
        <taxon>Halarsenatibacteraceae</taxon>
        <taxon>Halarsenatibacter</taxon>
    </lineage>
</organism>
<reference evidence="1 2" key="1">
    <citation type="submission" date="2016-10" db="EMBL/GenBank/DDBJ databases">
        <authorList>
            <person name="de Groot N.N."/>
        </authorList>
    </citation>
    <scope>NUCLEOTIDE SEQUENCE [LARGE SCALE GENOMIC DNA]</scope>
    <source>
        <strain evidence="1 2">SLAS-1</strain>
    </source>
</reference>
<proteinExistence type="predicted"/>
<sequence>MFLTSIIMLLFCFFLAFPLLQIPRLPPAAAASGYDLETSPASLNPDPDPGQLEIFSWWTAPGEEEGLAWLMQFFQQELLAEKTEAGIFAGLIFYLETCYFAVKEGIRKNY</sequence>
<protein>
    <submittedName>
        <fullName evidence="1">Uncharacterized protein</fullName>
    </submittedName>
</protein>
<evidence type="ECO:0000313" key="1">
    <source>
        <dbReference type="EMBL" id="SDL69177.1"/>
    </source>
</evidence>
<dbReference type="AlphaFoldDB" id="A0A1G9M5G4"/>
<dbReference type="STRING" id="321763.SAMN04488692_107106"/>
<accession>A0A1G9M5G4</accession>